<evidence type="ECO:0000256" key="1">
    <source>
        <dbReference type="SAM" id="Phobius"/>
    </source>
</evidence>
<dbReference type="STRING" id="1123307.GCA_000380065_01068"/>
<keyword evidence="1" id="KW-0472">Membrane</keyword>
<evidence type="ECO:0000313" key="3">
    <source>
        <dbReference type="Proteomes" id="UP000254634"/>
    </source>
</evidence>
<proteinExistence type="predicted"/>
<feature type="transmembrane region" description="Helical" evidence="1">
    <location>
        <begin position="35"/>
        <end position="57"/>
    </location>
</feature>
<keyword evidence="1" id="KW-1133">Transmembrane helix</keyword>
<sequence length="61" mass="7128">MVKRKWALVVAIICTIYAPYTLYKMLMIDSAVEPAYRLGEITSIIGLPVFFYFLAFYKKKK</sequence>
<organism evidence="2 3">
    <name type="scientific">Streptococcus massiliensis</name>
    <dbReference type="NCBI Taxonomy" id="313439"/>
    <lineage>
        <taxon>Bacteria</taxon>
        <taxon>Bacillati</taxon>
        <taxon>Bacillota</taxon>
        <taxon>Bacilli</taxon>
        <taxon>Lactobacillales</taxon>
        <taxon>Streptococcaceae</taxon>
        <taxon>Streptococcus</taxon>
    </lineage>
</organism>
<evidence type="ECO:0000313" key="2">
    <source>
        <dbReference type="EMBL" id="SUN76608.1"/>
    </source>
</evidence>
<dbReference type="RefSeq" id="WP_018371766.1">
    <property type="nucleotide sequence ID" value="NZ_UHFR01000005.1"/>
</dbReference>
<dbReference type="AlphaFoldDB" id="A0A380KY25"/>
<protein>
    <submittedName>
        <fullName evidence="2">Uncharacterized protein</fullName>
    </submittedName>
</protein>
<feature type="transmembrane region" description="Helical" evidence="1">
    <location>
        <begin position="7"/>
        <end position="23"/>
    </location>
</feature>
<accession>A0A380KY25</accession>
<dbReference type="Proteomes" id="UP000254634">
    <property type="component" value="Unassembled WGS sequence"/>
</dbReference>
<keyword evidence="3" id="KW-1185">Reference proteome</keyword>
<reference evidence="2" key="1">
    <citation type="submission" date="2018-06" db="EMBL/GenBank/DDBJ databases">
        <authorList>
            <consortium name="Pathogen Informatics"/>
            <person name="Doyle S."/>
        </authorList>
    </citation>
    <scope>NUCLEOTIDE SEQUENCE [LARGE SCALE GENOMIC DNA]</scope>
    <source>
        <strain evidence="2">NCTC13765</strain>
    </source>
</reference>
<dbReference type="EMBL" id="UHFR01000005">
    <property type="protein sequence ID" value="SUN76608.1"/>
    <property type="molecule type" value="Genomic_DNA"/>
</dbReference>
<name>A0A380KY25_9STRE</name>
<keyword evidence="1" id="KW-0812">Transmembrane</keyword>
<gene>
    <name evidence="2" type="ORF">NCTC13765_01104</name>
</gene>